<evidence type="ECO:0000313" key="8">
    <source>
        <dbReference type="EMBL" id="WQF76494.1"/>
    </source>
</evidence>
<dbReference type="AlphaFoldDB" id="A0AAX4I0H8"/>
<dbReference type="GeneID" id="87938011"/>
<comment type="subcellular location">
    <subcellularLocation>
        <location evidence="1">Membrane</location>
        <topology evidence="1">Multi-pass membrane protein</topology>
    </subcellularLocation>
</comment>
<reference evidence="9" key="1">
    <citation type="journal article" date="2023" name="bioRxiv">
        <title>Complete genome of the Medicago anthracnose fungus, Colletotrichum destructivum, reveals a mini-chromosome-like region within a core chromosome.</title>
        <authorList>
            <person name="Lapalu N."/>
            <person name="Simon A."/>
            <person name="Lu A."/>
            <person name="Plaumann P.-L."/>
            <person name="Amselem J."/>
            <person name="Pigne S."/>
            <person name="Auger A."/>
            <person name="Koch C."/>
            <person name="Dallery J.-F."/>
            <person name="O'Connell R.J."/>
        </authorList>
    </citation>
    <scope>NUCLEOTIDE SEQUENCE [LARGE SCALE GENOMIC DNA]</scope>
    <source>
        <strain evidence="9">CBS 520.97</strain>
    </source>
</reference>
<feature type="transmembrane region" description="Helical" evidence="6">
    <location>
        <begin position="20"/>
        <end position="40"/>
    </location>
</feature>
<dbReference type="InterPro" id="IPR052337">
    <property type="entry name" value="SAT4-like"/>
</dbReference>
<proteinExistence type="inferred from homology"/>
<evidence type="ECO:0000256" key="2">
    <source>
        <dbReference type="ARBA" id="ARBA00022692"/>
    </source>
</evidence>
<dbReference type="RefSeq" id="XP_062773718.1">
    <property type="nucleotide sequence ID" value="XM_062917667.1"/>
</dbReference>
<dbReference type="Proteomes" id="UP001322277">
    <property type="component" value="Chromosome 1"/>
</dbReference>
<protein>
    <recommendedName>
        <fullName evidence="7">Rhodopsin domain-containing protein</fullName>
    </recommendedName>
</protein>
<evidence type="ECO:0000256" key="1">
    <source>
        <dbReference type="ARBA" id="ARBA00004141"/>
    </source>
</evidence>
<feature type="transmembrane region" description="Helical" evidence="6">
    <location>
        <begin position="75"/>
        <end position="93"/>
    </location>
</feature>
<evidence type="ECO:0000256" key="5">
    <source>
        <dbReference type="ARBA" id="ARBA00038359"/>
    </source>
</evidence>
<evidence type="ECO:0000313" key="9">
    <source>
        <dbReference type="Proteomes" id="UP001322277"/>
    </source>
</evidence>
<feature type="domain" description="Rhodopsin" evidence="7">
    <location>
        <begin position="76"/>
        <end position="247"/>
    </location>
</feature>
<feature type="transmembrane region" description="Helical" evidence="6">
    <location>
        <begin position="222"/>
        <end position="246"/>
    </location>
</feature>
<evidence type="ECO:0000259" key="7">
    <source>
        <dbReference type="Pfam" id="PF20684"/>
    </source>
</evidence>
<dbReference type="PANTHER" id="PTHR33048:SF155">
    <property type="entry name" value="INTEGRAL MEMBRANE PROTEIN"/>
    <property type="match status" value="1"/>
</dbReference>
<evidence type="ECO:0000256" key="4">
    <source>
        <dbReference type="ARBA" id="ARBA00023136"/>
    </source>
</evidence>
<accession>A0AAX4I0H8</accession>
<dbReference type="KEGG" id="cdet:87938011"/>
<dbReference type="Pfam" id="PF20684">
    <property type="entry name" value="Fung_rhodopsin"/>
    <property type="match status" value="1"/>
</dbReference>
<feature type="transmembrane region" description="Helical" evidence="6">
    <location>
        <begin position="102"/>
        <end position="122"/>
    </location>
</feature>
<dbReference type="PANTHER" id="PTHR33048">
    <property type="entry name" value="PTH11-LIKE INTEGRAL MEMBRANE PROTEIN (AFU_ORTHOLOGUE AFUA_5G11245)"/>
    <property type="match status" value="1"/>
</dbReference>
<sequence>MNNTVMSEAYAAEDKGPNIMLTICIIVGISTLFVAARLFVRIKILGQTHLDDHLTVLSLQSAAILSTISGFPPNVLAYTVPKFAVVALLVRILNPGRVHRRVLWSLATVCLVLVSLCIIILFAQCSPTYAQWDYSVTEKNCWSPWVLVNVAILTGAYSAALDLYLAIYPATVLMKLQMNIKKKIVLSVALGIGSISCFISIYKSTRLPSLASQDFTYDSAELVVWTIVEGNTLIIAACIPILGPLVELALGRRVLSTTNRKYQEQSGTAELQPVSIGRKGSRSLPWNGDSVGRTSTVIGSHHEGKDASSQESIIEATFRQKNGVVGIIRRDDITISYETDDGPKSLVDIGKPAKGNPF</sequence>
<keyword evidence="2 6" id="KW-0812">Transmembrane</keyword>
<name>A0AAX4I0H8_9PEZI</name>
<dbReference type="GO" id="GO:0016020">
    <property type="term" value="C:membrane"/>
    <property type="evidence" value="ECO:0007669"/>
    <property type="project" value="UniProtKB-SubCell"/>
</dbReference>
<dbReference type="EMBL" id="CP137305">
    <property type="protein sequence ID" value="WQF76494.1"/>
    <property type="molecule type" value="Genomic_DNA"/>
</dbReference>
<keyword evidence="4 6" id="KW-0472">Membrane</keyword>
<keyword evidence="3 6" id="KW-1133">Transmembrane helix</keyword>
<evidence type="ECO:0000256" key="6">
    <source>
        <dbReference type="SAM" id="Phobius"/>
    </source>
</evidence>
<feature type="transmembrane region" description="Helical" evidence="6">
    <location>
        <begin position="184"/>
        <end position="202"/>
    </location>
</feature>
<organism evidence="8 9">
    <name type="scientific">Colletotrichum destructivum</name>
    <dbReference type="NCBI Taxonomy" id="34406"/>
    <lineage>
        <taxon>Eukaryota</taxon>
        <taxon>Fungi</taxon>
        <taxon>Dikarya</taxon>
        <taxon>Ascomycota</taxon>
        <taxon>Pezizomycotina</taxon>
        <taxon>Sordariomycetes</taxon>
        <taxon>Hypocreomycetidae</taxon>
        <taxon>Glomerellales</taxon>
        <taxon>Glomerellaceae</taxon>
        <taxon>Colletotrichum</taxon>
        <taxon>Colletotrichum destructivum species complex</taxon>
    </lineage>
</organism>
<comment type="similarity">
    <text evidence="5">Belongs to the SAT4 family.</text>
</comment>
<evidence type="ECO:0000256" key="3">
    <source>
        <dbReference type="ARBA" id="ARBA00022989"/>
    </source>
</evidence>
<keyword evidence="9" id="KW-1185">Reference proteome</keyword>
<dbReference type="InterPro" id="IPR049326">
    <property type="entry name" value="Rhodopsin_dom_fungi"/>
</dbReference>
<gene>
    <name evidence="8" type="ORF">CDEST_01508</name>
</gene>
<feature type="transmembrane region" description="Helical" evidence="6">
    <location>
        <begin position="142"/>
        <end position="164"/>
    </location>
</feature>